<dbReference type="RefSeq" id="WP_189678676.1">
    <property type="nucleotide sequence ID" value="NZ_BNCJ01000001.1"/>
</dbReference>
<name>A0A8J3M4G5_9RHOB</name>
<reference evidence="2" key="1">
    <citation type="journal article" date="2014" name="Int. J. Syst. Evol. Microbiol.">
        <title>Complete genome sequence of Corynebacterium casei LMG S-19264T (=DSM 44701T), isolated from a smear-ripened cheese.</title>
        <authorList>
            <consortium name="US DOE Joint Genome Institute (JGI-PGF)"/>
            <person name="Walter F."/>
            <person name="Albersmeier A."/>
            <person name="Kalinowski J."/>
            <person name="Ruckert C."/>
        </authorList>
    </citation>
    <scope>NUCLEOTIDE SEQUENCE</scope>
    <source>
        <strain evidence="2">KCTC 42650</strain>
    </source>
</reference>
<keyword evidence="3" id="KW-1185">Reference proteome</keyword>
<proteinExistence type="predicted"/>
<comment type="caution">
    <text evidence="2">The sequence shown here is derived from an EMBL/GenBank/DDBJ whole genome shotgun (WGS) entry which is preliminary data.</text>
</comment>
<dbReference type="EMBL" id="BNCJ01000001">
    <property type="protein sequence ID" value="GHF37986.1"/>
    <property type="molecule type" value="Genomic_DNA"/>
</dbReference>
<evidence type="ECO:0000313" key="2">
    <source>
        <dbReference type="EMBL" id="GHF37986.1"/>
    </source>
</evidence>
<accession>A0A8J3M4G5</accession>
<sequence length="126" mass="12936">MTRRAAHRLTWRQALGWVVGLHVLLAALFAPGVMPAFASGGAELVICTAYGPQVLTTDPDGAPDDSAAAFCDWALVHGAAALLGDLPAPEARPVTFAAAEPAPARRALVPRRDASSPGARGPPGHL</sequence>
<evidence type="ECO:0000256" key="1">
    <source>
        <dbReference type="SAM" id="MobiDB-lite"/>
    </source>
</evidence>
<reference evidence="2" key="2">
    <citation type="submission" date="2020-09" db="EMBL/GenBank/DDBJ databases">
        <authorList>
            <person name="Sun Q."/>
            <person name="Kim S."/>
        </authorList>
    </citation>
    <scope>NUCLEOTIDE SEQUENCE</scope>
    <source>
        <strain evidence="2">KCTC 42650</strain>
    </source>
</reference>
<feature type="region of interest" description="Disordered" evidence="1">
    <location>
        <begin position="101"/>
        <end position="126"/>
    </location>
</feature>
<evidence type="ECO:0000313" key="3">
    <source>
        <dbReference type="Proteomes" id="UP000626220"/>
    </source>
</evidence>
<protein>
    <recommendedName>
        <fullName evidence="4">DUF2946 domain-containing protein</fullName>
    </recommendedName>
</protein>
<dbReference type="AlphaFoldDB" id="A0A8J3M4G5"/>
<dbReference type="Proteomes" id="UP000626220">
    <property type="component" value="Unassembled WGS sequence"/>
</dbReference>
<organism evidence="2 3">
    <name type="scientific">Seohaeicola zhoushanensis</name>
    <dbReference type="NCBI Taxonomy" id="1569283"/>
    <lineage>
        <taxon>Bacteria</taxon>
        <taxon>Pseudomonadati</taxon>
        <taxon>Pseudomonadota</taxon>
        <taxon>Alphaproteobacteria</taxon>
        <taxon>Rhodobacterales</taxon>
        <taxon>Roseobacteraceae</taxon>
        <taxon>Seohaeicola</taxon>
    </lineage>
</organism>
<evidence type="ECO:0008006" key="4">
    <source>
        <dbReference type="Google" id="ProtNLM"/>
    </source>
</evidence>
<gene>
    <name evidence="2" type="ORF">GCM10017056_07420</name>
</gene>